<keyword evidence="5" id="KW-1185">Reference proteome</keyword>
<evidence type="ECO:0000259" key="3">
    <source>
        <dbReference type="Pfam" id="PF12697"/>
    </source>
</evidence>
<evidence type="ECO:0000313" key="4">
    <source>
        <dbReference type="EMBL" id="OQU88001.1"/>
    </source>
</evidence>
<accession>A0A1W0W0W1</accession>
<organism evidence="4 5">
    <name type="scientific">Sorghum bicolor</name>
    <name type="common">Sorghum</name>
    <name type="synonym">Sorghum vulgare</name>
    <dbReference type="NCBI Taxonomy" id="4558"/>
    <lineage>
        <taxon>Eukaryota</taxon>
        <taxon>Viridiplantae</taxon>
        <taxon>Streptophyta</taxon>
        <taxon>Embryophyta</taxon>
        <taxon>Tracheophyta</taxon>
        <taxon>Spermatophyta</taxon>
        <taxon>Magnoliopsida</taxon>
        <taxon>Liliopsida</taxon>
        <taxon>Poales</taxon>
        <taxon>Poaceae</taxon>
        <taxon>PACMAD clade</taxon>
        <taxon>Panicoideae</taxon>
        <taxon>Andropogonodae</taxon>
        <taxon>Andropogoneae</taxon>
        <taxon>Sorghinae</taxon>
        <taxon>Sorghum</taxon>
    </lineage>
</organism>
<dbReference type="PANTHER" id="PTHR43248">
    <property type="entry name" value="2-SUCCINYL-6-HYDROXY-2,4-CYCLOHEXADIENE-1-CARBOXYLATE SYNTHASE"/>
    <property type="match status" value="1"/>
</dbReference>
<protein>
    <recommendedName>
        <fullName evidence="3">AB hydrolase-1 domain-containing protein</fullName>
    </recommendedName>
</protein>
<proteinExistence type="inferred from homology"/>
<dbReference type="PANTHER" id="PTHR43248:SF14">
    <property type="entry name" value="ALPHA_BETA-HYDROLASES SUPERFAMILY PROTEIN"/>
    <property type="match status" value="1"/>
</dbReference>
<feature type="domain" description="AB hydrolase-1" evidence="3">
    <location>
        <begin position="124"/>
        <end position="386"/>
    </location>
</feature>
<dbReference type="SUPFAM" id="SSF53474">
    <property type="entry name" value="alpha/beta-Hydrolases"/>
    <property type="match status" value="1"/>
</dbReference>
<dbReference type="FunCoup" id="A0A1W0W0W1">
    <property type="interactions" value="886"/>
</dbReference>
<evidence type="ECO:0000313" key="5">
    <source>
        <dbReference type="Proteomes" id="UP000000768"/>
    </source>
</evidence>
<dbReference type="Gramene" id="OQU88001">
    <property type="protein sequence ID" value="OQU88001"/>
    <property type="gene ID" value="SORBI_3003G380600"/>
</dbReference>
<evidence type="ECO:0000256" key="2">
    <source>
        <dbReference type="ARBA" id="ARBA00022801"/>
    </source>
</evidence>
<dbReference type="InParanoid" id="A0A1W0W0W1"/>
<reference evidence="5" key="2">
    <citation type="journal article" date="2018" name="Plant J.">
        <title>The Sorghum bicolor reference genome: improved assembly, gene annotations, a transcriptome atlas, and signatures of genome organization.</title>
        <authorList>
            <person name="McCormick R.F."/>
            <person name="Truong S.K."/>
            <person name="Sreedasyam A."/>
            <person name="Jenkins J."/>
            <person name="Shu S."/>
            <person name="Sims D."/>
            <person name="Kennedy M."/>
            <person name="Amirebrahimi M."/>
            <person name="Weers B.D."/>
            <person name="McKinley B."/>
            <person name="Mattison A."/>
            <person name="Morishige D.T."/>
            <person name="Grimwood J."/>
            <person name="Schmutz J."/>
            <person name="Mullet J.E."/>
        </authorList>
    </citation>
    <scope>NUCLEOTIDE SEQUENCE [LARGE SCALE GENOMIC DNA]</scope>
    <source>
        <strain evidence="5">cv. BTx623</strain>
    </source>
</reference>
<name>A0A1W0W0W1_SORBI</name>
<evidence type="ECO:0000256" key="1">
    <source>
        <dbReference type="ARBA" id="ARBA00010088"/>
    </source>
</evidence>
<gene>
    <name evidence="4" type="ORF">SORBI_3003G380600</name>
</gene>
<dbReference type="STRING" id="4558.A0A1W0W0W1"/>
<dbReference type="InterPro" id="IPR029058">
    <property type="entry name" value="AB_hydrolase_fold"/>
</dbReference>
<dbReference type="InterPro" id="IPR051601">
    <property type="entry name" value="Serine_prot/Carboxylest_S33"/>
</dbReference>
<dbReference type="EMBL" id="CM000762">
    <property type="protein sequence ID" value="OQU88001.1"/>
    <property type="molecule type" value="Genomic_DNA"/>
</dbReference>
<dbReference type="Gene3D" id="3.40.50.1820">
    <property type="entry name" value="alpha/beta hydrolase"/>
    <property type="match status" value="1"/>
</dbReference>
<reference evidence="4 5" key="1">
    <citation type="journal article" date="2009" name="Nature">
        <title>The Sorghum bicolor genome and the diversification of grasses.</title>
        <authorList>
            <person name="Paterson A.H."/>
            <person name="Bowers J.E."/>
            <person name="Bruggmann R."/>
            <person name="Dubchak I."/>
            <person name="Grimwood J."/>
            <person name="Gundlach H."/>
            <person name="Haberer G."/>
            <person name="Hellsten U."/>
            <person name="Mitros T."/>
            <person name="Poliakov A."/>
            <person name="Schmutz J."/>
            <person name="Spannagl M."/>
            <person name="Tang H."/>
            <person name="Wang X."/>
            <person name="Wicker T."/>
            <person name="Bharti A.K."/>
            <person name="Chapman J."/>
            <person name="Feltus F.A."/>
            <person name="Gowik U."/>
            <person name="Grigoriev I.V."/>
            <person name="Lyons E."/>
            <person name="Maher C.A."/>
            <person name="Martis M."/>
            <person name="Narechania A."/>
            <person name="Otillar R.P."/>
            <person name="Penning B.W."/>
            <person name="Salamov A.A."/>
            <person name="Wang Y."/>
            <person name="Zhang L."/>
            <person name="Carpita N.C."/>
            <person name="Freeling M."/>
            <person name="Gingle A.R."/>
            <person name="Hash C.T."/>
            <person name="Keller B."/>
            <person name="Klein P."/>
            <person name="Kresovich S."/>
            <person name="McCann M.C."/>
            <person name="Ming R."/>
            <person name="Peterson D.G."/>
            <person name="Mehboob-ur-Rahman"/>
            <person name="Ware D."/>
            <person name="Westhoff P."/>
            <person name="Mayer K.F."/>
            <person name="Messing J."/>
            <person name="Rokhsar D.S."/>
        </authorList>
    </citation>
    <scope>NUCLEOTIDE SEQUENCE [LARGE SCALE GENOMIC DNA]</scope>
    <source>
        <strain evidence="5">cv. BTx623</strain>
    </source>
</reference>
<dbReference type="FunFam" id="3.40.50.1820:FF:000291">
    <property type="entry name" value="Alpha/beta-Hydrolases superfamily protein"/>
    <property type="match status" value="1"/>
</dbReference>
<sequence length="404" mass="45164">MLKVTLNEYWLACMMASANAVVQICLIYVSSSEISTYHCDYTFASWFQENFHNNCLLTSSSQNSSPLLCPPCNCAQMALAETIIPHQPDVDKHAGVLSYELVQGNLVQWNSFMDKSIPDPPTAVLLHGILGSRKNWGSFAKRLAQEFPMWQFLLVDLRCHGDSASIKKRGPHTVASTALDVLKLIVQLRLTPRVLVGHSFGGKVALSMVEQAAKPLARPVRVWVLDATPGKVRAGGDGEDHPAELIEFLRRMPEQVSSKQEVVDALVKGQFSVDVARWVATNLRRTSPLGQRSSSSFSWTFDLNGISEMYKSYEDTNLWRIVENVPRGVHINFLKAERSLHRWALEDLQRIHTAEELAADEGGGVEMHVLEDAGHWVHADNPDGLFRILSSTFRIETTIRGMQD</sequence>
<dbReference type="AlphaFoldDB" id="A0A1W0W0W1"/>
<comment type="similarity">
    <text evidence="1">Belongs to the peptidase S33 family.</text>
</comment>
<dbReference type="Pfam" id="PF12697">
    <property type="entry name" value="Abhydrolase_6"/>
    <property type="match status" value="1"/>
</dbReference>
<dbReference type="GO" id="GO:0016787">
    <property type="term" value="F:hydrolase activity"/>
    <property type="evidence" value="ECO:0007669"/>
    <property type="project" value="UniProtKB-KW"/>
</dbReference>
<keyword evidence="2" id="KW-0378">Hydrolase</keyword>
<dbReference type="InterPro" id="IPR000073">
    <property type="entry name" value="AB_hydrolase_1"/>
</dbReference>
<dbReference type="Proteomes" id="UP000000768">
    <property type="component" value="Chromosome 3"/>
</dbReference>
<dbReference type="ExpressionAtlas" id="A0A1W0W0W1">
    <property type="expression patterns" value="baseline"/>
</dbReference>